<dbReference type="InterPro" id="IPR027417">
    <property type="entry name" value="P-loop_NTPase"/>
</dbReference>
<dbReference type="Pfam" id="PF00004">
    <property type="entry name" value="AAA"/>
    <property type="match status" value="1"/>
</dbReference>
<dbReference type="CDD" id="cd00009">
    <property type="entry name" value="AAA"/>
    <property type="match status" value="1"/>
</dbReference>
<reference evidence="6 7" key="1">
    <citation type="submission" date="2018-05" db="EMBL/GenBank/DDBJ databases">
        <title>Kurthia sibirica genome sequence.</title>
        <authorList>
            <person name="Maclea K.S."/>
            <person name="Goen A.E."/>
        </authorList>
    </citation>
    <scope>NUCLEOTIDE SEQUENCE [LARGE SCALE GENOMIC DNA]</scope>
    <source>
        <strain evidence="6 7">ATCC 49154</strain>
    </source>
</reference>
<dbReference type="InterPro" id="IPR050130">
    <property type="entry name" value="ClpA_ClpB"/>
</dbReference>
<protein>
    <submittedName>
        <fullName evidence="6">ATP-dependent Clp protease ATP-binding subunit</fullName>
    </submittedName>
</protein>
<sequence>MINTWRRLSPFLFRKGAPTIITIRIYAYIHICVYAKRPVTKGRLEMDKIVFDESEYPNLANYAVQMFPSKRPILNREREIRSIKANLMRPEISNVILLGPAGIGKTSIVAEMSRDDNKNIYLEIDLARMGSDGANKMAARLKGLADEVATYQMIASESSDQSKGLVLFMDEFHQLIQLSAPAVESIKPLLAMSGARNIRIITATTFEEYQQFVQSNEALNQRLQRINIAPPNRDTILSILNSLLERSIPNSFMFDKTIFEHIIDYSERYIPSQSQPRKSIFMLDAMIGWHLAFGDTIDRKLLNKVVYESTGINANFEANVHQITTNLNKRVINQKLAVDSVVNRLNISLADMTDDSKPQGSFLFMGPTGVGKTELAKAMAMNLFGSERSLIRFDMSEYALEESLDLFRNQLTDRVWENPYSIILLDEIEKADRTITRLLLQVLDDARLSSRHGREVVFNNAYIIATTNVGEAAYANAANYNEKEDLSDYMDLLLNALIASDNFPSELVNRFDALVPFNSLKEDAIREIAKIQLQRVVKMAKKKHNVDLFYHKNVIQHLVDEKYDENTRGGGGRGMKRNVENDIITKVARFINEYPEIKKIAIKSEGEKRSEDKFRLESKSVIVVGAYETKKTIGSEKGGGTYA</sequence>
<dbReference type="SUPFAM" id="SSF52540">
    <property type="entry name" value="P-loop containing nucleoside triphosphate hydrolases"/>
    <property type="match status" value="2"/>
</dbReference>
<dbReference type="GO" id="GO:0034605">
    <property type="term" value="P:cellular response to heat"/>
    <property type="evidence" value="ECO:0007669"/>
    <property type="project" value="TreeGrafter"/>
</dbReference>
<dbReference type="InterPro" id="IPR001270">
    <property type="entry name" value="ClpA/B"/>
</dbReference>
<feature type="domain" description="Clp ATPase C-terminal" evidence="5">
    <location>
        <begin position="520"/>
        <end position="616"/>
    </location>
</feature>
<dbReference type="SMART" id="SM00382">
    <property type="entry name" value="AAA"/>
    <property type="match status" value="2"/>
</dbReference>
<dbReference type="Gene3D" id="1.10.8.60">
    <property type="match status" value="1"/>
</dbReference>
<name>A0A2U3AK99_9BACL</name>
<keyword evidence="2 6" id="KW-0067">ATP-binding</keyword>
<keyword evidence="6" id="KW-0645">Protease</keyword>
<dbReference type="GO" id="GO:0016887">
    <property type="term" value="F:ATP hydrolysis activity"/>
    <property type="evidence" value="ECO:0007669"/>
    <property type="project" value="InterPro"/>
</dbReference>
<dbReference type="OrthoDB" id="3170949at2"/>
<comment type="caution">
    <text evidence="6">The sequence shown here is derived from an EMBL/GenBank/DDBJ whole genome shotgun (WGS) entry which is preliminary data.</text>
</comment>
<evidence type="ECO:0000313" key="7">
    <source>
        <dbReference type="Proteomes" id="UP000245938"/>
    </source>
</evidence>
<dbReference type="InterPro" id="IPR003593">
    <property type="entry name" value="AAA+_ATPase"/>
</dbReference>
<dbReference type="InterPro" id="IPR019489">
    <property type="entry name" value="Clp_ATPase_C"/>
</dbReference>
<dbReference type="GO" id="GO:0005737">
    <property type="term" value="C:cytoplasm"/>
    <property type="evidence" value="ECO:0007669"/>
    <property type="project" value="TreeGrafter"/>
</dbReference>
<keyword evidence="7" id="KW-1185">Reference proteome</keyword>
<dbReference type="PANTHER" id="PTHR11638:SF18">
    <property type="entry name" value="HEAT SHOCK PROTEIN 104"/>
    <property type="match status" value="1"/>
</dbReference>
<dbReference type="SMART" id="SM01086">
    <property type="entry name" value="ClpB_D2-small"/>
    <property type="match status" value="1"/>
</dbReference>
<dbReference type="Proteomes" id="UP000245938">
    <property type="component" value="Unassembled WGS sequence"/>
</dbReference>
<dbReference type="InterPro" id="IPR003959">
    <property type="entry name" value="ATPase_AAA_core"/>
</dbReference>
<dbReference type="PANTHER" id="PTHR11638">
    <property type="entry name" value="ATP-DEPENDENT CLP PROTEASE"/>
    <property type="match status" value="1"/>
</dbReference>
<dbReference type="GO" id="GO:0006508">
    <property type="term" value="P:proteolysis"/>
    <property type="evidence" value="ECO:0007669"/>
    <property type="project" value="UniProtKB-KW"/>
</dbReference>
<accession>A0A2U3AK99</accession>
<dbReference type="GO" id="GO:0008233">
    <property type="term" value="F:peptidase activity"/>
    <property type="evidence" value="ECO:0007669"/>
    <property type="project" value="UniProtKB-KW"/>
</dbReference>
<evidence type="ECO:0000259" key="5">
    <source>
        <dbReference type="SMART" id="SM01086"/>
    </source>
</evidence>
<gene>
    <name evidence="6" type="ORF">DEX24_10360</name>
</gene>
<evidence type="ECO:0000256" key="3">
    <source>
        <dbReference type="ARBA" id="ARBA00023186"/>
    </source>
</evidence>
<organism evidence="6 7">
    <name type="scientific">Kurthia sibirica</name>
    <dbReference type="NCBI Taxonomy" id="202750"/>
    <lineage>
        <taxon>Bacteria</taxon>
        <taxon>Bacillati</taxon>
        <taxon>Bacillota</taxon>
        <taxon>Bacilli</taxon>
        <taxon>Bacillales</taxon>
        <taxon>Caryophanaceae</taxon>
        <taxon>Kurthia</taxon>
    </lineage>
</organism>
<dbReference type="PRINTS" id="PR00300">
    <property type="entry name" value="CLPPROTEASEA"/>
</dbReference>
<feature type="domain" description="AAA+ ATPase" evidence="4">
    <location>
        <begin position="358"/>
        <end position="488"/>
    </location>
</feature>
<evidence type="ECO:0000313" key="6">
    <source>
        <dbReference type="EMBL" id="PWI24968.1"/>
    </source>
</evidence>
<evidence type="ECO:0000256" key="2">
    <source>
        <dbReference type="ARBA" id="ARBA00022840"/>
    </source>
</evidence>
<dbReference type="CDD" id="cd19499">
    <property type="entry name" value="RecA-like_ClpB_Hsp104-like"/>
    <property type="match status" value="1"/>
</dbReference>
<keyword evidence="6" id="KW-0378">Hydrolase</keyword>
<feature type="domain" description="AAA+ ATPase" evidence="4">
    <location>
        <begin position="91"/>
        <end position="233"/>
    </location>
</feature>
<proteinExistence type="predicted"/>
<dbReference type="AlphaFoldDB" id="A0A2U3AK99"/>
<evidence type="ECO:0000256" key="1">
    <source>
        <dbReference type="ARBA" id="ARBA00022741"/>
    </source>
</evidence>
<dbReference type="Pfam" id="PF07724">
    <property type="entry name" value="AAA_2"/>
    <property type="match status" value="1"/>
</dbReference>
<dbReference type="EMBL" id="QFVR01000013">
    <property type="protein sequence ID" value="PWI24968.1"/>
    <property type="molecule type" value="Genomic_DNA"/>
</dbReference>
<dbReference type="GO" id="GO:0005524">
    <property type="term" value="F:ATP binding"/>
    <property type="evidence" value="ECO:0007669"/>
    <property type="project" value="UniProtKB-KW"/>
</dbReference>
<keyword evidence="3" id="KW-0143">Chaperone</keyword>
<evidence type="ECO:0000259" key="4">
    <source>
        <dbReference type="SMART" id="SM00382"/>
    </source>
</evidence>
<dbReference type="Gene3D" id="3.40.50.300">
    <property type="entry name" value="P-loop containing nucleotide triphosphate hydrolases"/>
    <property type="match status" value="2"/>
</dbReference>
<keyword evidence="1" id="KW-0547">Nucleotide-binding</keyword>
<dbReference type="Pfam" id="PF10431">
    <property type="entry name" value="ClpB_D2-small"/>
    <property type="match status" value="1"/>
</dbReference>